<dbReference type="Proteomes" id="UP001642360">
    <property type="component" value="Unassembled WGS sequence"/>
</dbReference>
<dbReference type="EMBL" id="CAUOFW020006397">
    <property type="protein sequence ID" value="CAK9174701.1"/>
    <property type="molecule type" value="Genomic_DNA"/>
</dbReference>
<evidence type="ECO:0000313" key="3">
    <source>
        <dbReference type="Proteomes" id="UP001642360"/>
    </source>
</evidence>
<reference evidence="2 3" key="1">
    <citation type="submission" date="2024-02" db="EMBL/GenBank/DDBJ databases">
        <authorList>
            <person name="Vignale AGUSTIN F."/>
            <person name="Sosa J E."/>
            <person name="Modenutti C."/>
        </authorList>
    </citation>
    <scope>NUCLEOTIDE SEQUENCE [LARGE SCALE GENOMIC DNA]</scope>
</reference>
<dbReference type="AlphaFoldDB" id="A0ABC8TZQ9"/>
<protein>
    <submittedName>
        <fullName evidence="2">Uncharacterized protein</fullName>
    </submittedName>
</protein>
<organism evidence="2 3">
    <name type="scientific">Ilex paraguariensis</name>
    <name type="common">yerba mate</name>
    <dbReference type="NCBI Taxonomy" id="185542"/>
    <lineage>
        <taxon>Eukaryota</taxon>
        <taxon>Viridiplantae</taxon>
        <taxon>Streptophyta</taxon>
        <taxon>Embryophyta</taxon>
        <taxon>Tracheophyta</taxon>
        <taxon>Spermatophyta</taxon>
        <taxon>Magnoliopsida</taxon>
        <taxon>eudicotyledons</taxon>
        <taxon>Gunneridae</taxon>
        <taxon>Pentapetalae</taxon>
        <taxon>asterids</taxon>
        <taxon>campanulids</taxon>
        <taxon>Aquifoliales</taxon>
        <taxon>Aquifoliaceae</taxon>
        <taxon>Ilex</taxon>
    </lineage>
</organism>
<keyword evidence="1" id="KW-1133">Transmembrane helix</keyword>
<feature type="transmembrane region" description="Helical" evidence="1">
    <location>
        <begin position="44"/>
        <end position="64"/>
    </location>
</feature>
<evidence type="ECO:0000256" key="1">
    <source>
        <dbReference type="SAM" id="Phobius"/>
    </source>
</evidence>
<keyword evidence="1" id="KW-0472">Membrane</keyword>
<name>A0ABC8TZQ9_9AQUA</name>
<accession>A0ABC8TZQ9</accession>
<evidence type="ECO:0000313" key="2">
    <source>
        <dbReference type="EMBL" id="CAK9174701.1"/>
    </source>
</evidence>
<comment type="caution">
    <text evidence="2">The sequence shown here is derived from an EMBL/GenBank/DDBJ whole genome shotgun (WGS) entry which is preliminary data.</text>
</comment>
<proteinExistence type="predicted"/>
<keyword evidence="3" id="KW-1185">Reference proteome</keyword>
<sequence length="151" mass="16750">MNGTIITVVGELDVEEECIISCFTPKIGSLVKKTPSTQASFKTLLYVGLFFSILFHCGLATQVASPHSFSRVAKAAVMKADKCMNEVETTSVLRNSSPPLRSRSRHVEFTGRENGGNDFLQCNGTRLTSSRQVYVEFLVKSEWSSEFMNEL</sequence>
<gene>
    <name evidence="2" type="ORF">ILEXP_LOCUS44458</name>
</gene>
<keyword evidence="1" id="KW-0812">Transmembrane</keyword>